<keyword evidence="5" id="KW-1185">Reference proteome</keyword>
<keyword evidence="3" id="KW-0472">Membrane</keyword>
<dbReference type="Pfam" id="PF05137">
    <property type="entry name" value="PilN"/>
    <property type="match status" value="1"/>
</dbReference>
<dbReference type="AlphaFoldDB" id="A0A562IL34"/>
<protein>
    <submittedName>
        <fullName evidence="4">Type IV pilus assembly protein PilN</fullName>
    </submittedName>
</protein>
<evidence type="ECO:0000256" key="1">
    <source>
        <dbReference type="SAM" id="Coils"/>
    </source>
</evidence>
<sequence length="199" mass="22722">MVQINLLPWREQRREQRKRRFLAALGSSLALGIGLIVLADQYFNWAIEQQEARNNLLRTQIALLDKQIKEFNELQKRRQQYLERIKIIQDLQVRRPIAGHIFDQLIRTLPDGVHFTESKMTGNTLSLTGIAESNARVSSLMRNLDASAWLSAPNLTEVKAINLKNGRQGSQFRLTVQQVQPPPEASSSSSEDSYQLSVQ</sequence>
<evidence type="ECO:0000256" key="3">
    <source>
        <dbReference type="SAM" id="Phobius"/>
    </source>
</evidence>
<dbReference type="GO" id="GO:0043683">
    <property type="term" value="P:type IV pilus assembly"/>
    <property type="evidence" value="ECO:0007669"/>
    <property type="project" value="TreeGrafter"/>
</dbReference>
<organism evidence="4 5">
    <name type="scientific">Azomonas agilis</name>
    <dbReference type="NCBI Taxonomy" id="116849"/>
    <lineage>
        <taxon>Bacteria</taxon>
        <taxon>Pseudomonadati</taxon>
        <taxon>Pseudomonadota</taxon>
        <taxon>Gammaproteobacteria</taxon>
        <taxon>Pseudomonadales</taxon>
        <taxon>Pseudomonadaceae</taxon>
        <taxon>Azomonas</taxon>
    </lineage>
</organism>
<name>A0A562IL34_9GAMM</name>
<feature type="transmembrane region" description="Helical" evidence="3">
    <location>
        <begin position="21"/>
        <end position="39"/>
    </location>
</feature>
<comment type="caution">
    <text evidence="4">The sequence shown here is derived from an EMBL/GenBank/DDBJ whole genome shotgun (WGS) entry which is preliminary data.</text>
</comment>
<keyword evidence="3" id="KW-0812">Transmembrane</keyword>
<dbReference type="EMBL" id="VLKG01000005">
    <property type="protein sequence ID" value="TWH71314.1"/>
    <property type="molecule type" value="Genomic_DNA"/>
</dbReference>
<reference evidence="4 5" key="1">
    <citation type="submission" date="2019-07" db="EMBL/GenBank/DDBJ databases">
        <title>Genomic Encyclopedia of Type Strains, Phase I: the one thousand microbial genomes (KMG-I) project.</title>
        <authorList>
            <person name="Kyrpides N."/>
        </authorList>
    </citation>
    <scope>NUCLEOTIDE SEQUENCE [LARGE SCALE GENOMIC DNA]</scope>
    <source>
        <strain evidence="4 5">DSM 375</strain>
    </source>
</reference>
<dbReference type="RefSeq" id="WP_144571315.1">
    <property type="nucleotide sequence ID" value="NZ_VLKG01000005.1"/>
</dbReference>
<dbReference type="GO" id="GO:0043107">
    <property type="term" value="P:type IV pilus-dependent motility"/>
    <property type="evidence" value="ECO:0007669"/>
    <property type="project" value="TreeGrafter"/>
</dbReference>
<evidence type="ECO:0000256" key="2">
    <source>
        <dbReference type="SAM" id="MobiDB-lite"/>
    </source>
</evidence>
<dbReference type="PANTHER" id="PTHR40278">
    <property type="entry name" value="DNA UTILIZATION PROTEIN HOFN"/>
    <property type="match status" value="1"/>
</dbReference>
<dbReference type="Proteomes" id="UP000319627">
    <property type="component" value="Unassembled WGS sequence"/>
</dbReference>
<gene>
    <name evidence="4" type="ORF">LX59_01597</name>
</gene>
<dbReference type="OrthoDB" id="5296173at2"/>
<proteinExistence type="predicted"/>
<keyword evidence="1" id="KW-0175">Coiled coil</keyword>
<dbReference type="InterPro" id="IPR007813">
    <property type="entry name" value="PilN"/>
</dbReference>
<dbReference type="PANTHER" id="PTHR40278:SF2">
    <property type="entry name" value="TYPE IV PILUS INNER MEMBRANE COMPONENT PILN"/>
    <property type="match status" value="1"/>
</dbReference>
<evidence type="ECO:0000313" key="5">
    <source>
        <dbReference type="Proteomes" id="UP000319627"/>
    </source>
</evidence>
<dbReference type="InterPro" id="IPR052534">
    <property type="entry name" value="Extracell_DNA_Util/SecSys_Comp"/>
</dbReference>
<feature type="region of interest" description="Disordered" evidence="2">
    <location>
        <begin position="179"/>
        <end position="199"/>
    </location>
</feature>
<keyword evidence="3" id="KW-1133">Transmembrane helix</keyword>
<accession>A0A562IL34</accession>
<feature type="coiled-coil region" evidence="1">
    <location>
        <begin position="47"/>
        <end position="91"/>
    </location>
</feature>
<evidence type="ECO:0000313" key="4">
    <source>
        <dbReference type="EMBL" id="TWH71314.1"/>
    </source>
</evidence>
<feature type="compositionally biased region" description="Low complexity" evidence="2">
    <location>
        <begin position="185"/>
        <end position="199"/>
    </location>
</feature>